<dbReference type="PROSITE" id="PS51257">
    <property type="entry name" value="PROKAR_LIPOPROTEIN"/>
    <property type="match status" value="1"/>
</dbReference>
<evidence type="ECO:0000313" key="1">
    <source>
        <dbReference type="EMBL" id="TXD33805.1"/>
    </source>
</evidence>
<gene>
    <name evidence="1" type="ORF">FRC96_15145</name>
</gene>
<proteinExistence type="predicted"/>
<organism evidence="1 2">
    <name type="scientific">Lujinxingia vulgaris</name>
    <dbReference type="NCBI Taxonomy" id="2600176"/>
    <lineage>
        <taxon>Bacteria</taxon>
        <taxon>Deltaproteobacteria</taxon>
        <taxon>Bradymonadales</taxon>
        <taxon>Lujinxingiaceae</taxon>
        <taxon>Lujinxingia</taxon>
    </lineage>
</organism>
<accession>A0A5C6X721</accession>
<sequence length="323" mass="35125">MWKLQNALLCVLLVTWAGCGEDAQTRGPGEPPDLPWPEVQCDEVNEGLNTIDVNGTERRFWIASPATSHDEPLSAVFWFHGFSGSRSPEVDAETNATLLDNLGIHPDADPDFPFVRVLLEDLNLQPFNGLDWDIRTHDPNHDLELFDIVVGCLRTHRNVGTDRIFAAGFSAGATIVNLLHATRSDHVRAIYTASGLWINEPENLAAAQRVTILPGLVAWDWPPLDPIDARKGAVLLTHGGSSDNVPGTPVTVNLSDAGRTAAQWLVEHDRVVVECEHDQGHTLHPEVSAELVLDFFASHIGTGPSPWAGGRGGLPESCVVHTP</sequence>
<dbReference type="Proteomes" id="UP000321046">
    <property type="component" value="Unassembled WGS sequence"/>
</dbReference>
<dbReference type="RefSeq" id="WP_146975629.1">
    <property type="nucleotide sequence ID" value="NZ_VOSL01000059.1"/>
</dbReference>
<dbReference type="Gene3D" id="3.40.50.1820">
    <property type="entry name" value="alpha/beta hydrolase"/>
    <property type="match status" value="1"/>
</dbReference>
<dbReference type="InterPro" id="IPR029058">
    <property type="entry name" value="AB_hydrolase_fold"/>
</dbReference>
<dbReference type="SUPFAM" id="SSF53474">
    <property type="entry name" value="alpha/beta-Hydrolases"/>
    <property type="match status" value="1"/>
</dbReference>
<evidence type="ECO:0000313" key="2">
    <source>
        <dbReference type="Proteomes" id="UP000321046"/>
    </source>
</evidence>
<dbReference type="EMBL" id="VOSL01000059">
    <property type="protein sequence ID" value="TXD33805.1"/>
    <property type="molecule type" value="Genomic_DNA"/>
</dbReference>
<reference evidence="1 2" key="1">
    <citation type="submission" date="2019-08" db="EMBL/GenBank/DDBJ databases">
        <title>Bradymonadales sp. TMQ2.</title>
        <authorList>
            <person name="Liang Q."/>
        </authorList>
    </citation>
    <scope>NUCLEOTIDE SEQUENCE [LARGE SCALE GENOMIC DNA]</scope>
    <source>
        <strain evidence="1 2">TMQ2</strain>
    </source>
</reference>
<dbReference type="OrthoDB" id="5504675at2"/>
<protein>
    <recommendedName>
        <fullName evidence="3">Phospholipase/carboxylesterase/thioesterase domain-containing protein</fullName>
    </recommendedName>
</protein>
<comment type="caution">
    <text evidence="1">The sequence shown here is derived from an EMBL/GenBank/DDBJ whole genome shotgun (WGS) entry which is preliminary data.</text>
</comment>
<evidence type="ECO:0008006" key="3">
    <source>
        <dbReference type="Google" id="ProtNLM"/>
    </source>
</evidence>
<dbReference type="AlphaFoldDB" id="A0A5C6X721"/>
<name>A0A5C6X721_9DELT</name>